<organism evidence="2 3">
    <name type="scientific">Chlamydomonas incerta</name>
    <dbReference type="NCBI Taxonomy" id="51695"/>
    <lineage>
        <taxon>Eukaryota</taxon>
        <taxon>Viridiplantae</taxon>
        <taxon>Chlorophyta</taxon>
        <taxon>core chlorophytes</taxon>
        <taxon>Chlorophyceae</taxon>
        <taxon>CS clade</taxon>
        <taxon>Chlamydomonadales</taxon>
        <taxon>Chlamydomonadaceae</taxon>
        <taxon>Chlamydomonas</taxon>
    </lineage>
</organism>
<dbReference type="InterPro" id="IPR008011">
    <property type="entry name" value="Complex1_LYR_dom"/>
</dbReference>
<accession>A0A835VPN5</accession>
<dbReference type="PANTHER" id="PTHR47579">
    <property type="entry name" value="COMPLEX 1 LYR PROTEIN"/>
    <property type="match status" value="1"/>
</dbReference>
<sequence>MSPVKKLYKDCMVLAKCFGRRQGNEAELMGQVRQQFKANKHEQDIGKIREQTEAALSALRTAAWDFGKQGSSLPIFPVPHQRGMRDSSAMPK</sequence>
<dbReference type="EMBL" id="JAEHOC010000086">
    <property type="protein sequence ID" value="KAG2423100.1"/>
    <property type="molecule type" value="Genomic_DNA"/>
</dbReference>
<feature type="domain" description="Complex 1 LYR protein" evidence="1">
    <location>
        <begin position="3"/>
        <end position="59"/>
    </location>
</feature>
<proteinExistence type="predicted"/>
<evidence type="ECO:0000313" key="2">
    <source>
        <dbReference type="EMBL" id="KAG2423100.1"/>
    </source>
</evidence>
<keyword evidence="3" id="KW-1185">Reference proteome</keyword>
<name>A0A835VPN5_CHLIN</name>
<dbReference type="Proteomes" id="UP000650467">
    <property type="component" value="Unassembled WGS sequence"/>
</dbReference>
<gene>
    <name evidence="2" type="ORF">HXX76_002325</name>
</gene>
<dbReference type="PANTHER" id="PTHR47579:SF3">
    <property type="entry name" value="COMPLEX 1 LYR PROTEIN DOMAIN-CONTAINING PROTEIN"/>
    <property type="match status" value="1"/>
</dbReference>
<evidence type="ECO:0000313" key="3">
    <source>
        <dbReference type="Proteomes" id="UP000650467"/>
    </source>
</evidence>
<comment type="caution">
    <text evidence="2">The sequence shown here is derived from an EMBL/GenBank/DDBJ whole genome shotgun (WGS) entry which is preliminary data.</text>
</comment>
<evidence type="ECO:0000259" key="1">
    <source>
        <dbReference type="Pfam" id="PF05347"/>
    </source>
</evidence>
<reference evidence="2" key="1">
    <citation type="journal article" date="2020" name="bioRxiv">
        <title>Comparative genomics of Chlamydomonas.</title>
        <authorList>
            <person name="Craig R.J."/>
            <person name="Hasan A.R."/>
            <person name="Ness R.W."/>
            <person name="Keightley P.D."/>
        </authorList>
    </citation>
    <scope>NUCLEOTIDE SEQUENCE</scope>
    <source>
        <strain evidence="2">SAG 7.73</strain>
    </source>
</reference>
<dbReference type="CDD" id="cd20251">
    <property type="entry name" value="Complex1_LYR_SF"/>
    <property type="match status" value="1"/>
</dbReference>
<protein>
    <recommendedName>
        <fullName evidence="1">Complex 1 LYR protein domain-containing protein</fullName>
    </recommendedName>
</protein>
<dbReference type="Pfam" id="PF05347">
    <property type="entry name" value="Complex1_LYR"/>
    <property type="match status" value="1"/>
</dbReference>
<dbReference type="AlphaFoldDB" id="A0A835VPN5"/>
<dbReference type="OrthoDB" id="190541at2759"/>